<dbReference type="EMBL" id="RQVS01000005">
    <property type="protein sequence ID" value="RRJ87175.1"/>
    <property type="molecule type" value="Genomic_DNA"/>
</dbReference>
<dbReference type="InterPro" id="IPR008492">
    <property type="entry name" value="Rv2714-like"/>
</dbReference>
<dbReference type="SUPFAM" id="SSF159659">
    <property type="entry name" value="Cgl1923-like"/>
    <property type="match status" value="1"/>
</dbReference>
<gene>
    <name evidence="1" type="ORF">EG850_04955</name>
</gene>
<organism evidence="1 2">
    <name type="scientific">Gulosibacter macacae</name>
    <dbReference type="NCBI Taxonomy" id="2488791"/>
    <lineage>
        <taxon>Bacteria</taxon>
        <taxon>Bacillati</taxon>
        <taxon>Actinomycetota</taxon>
        <taxon>Actinomycetes</taxon>
        <taxon>Micrococcales</taxon>
        <taxon>Microbacteriaceae</taxon>
        <taxon>Gulosibacter</taxon>
    </lineage>
</organism>
<dbReference type="InterPro" id="IPR019151">
    <property type="entry name" value="Proteasome_assmbl_chaperone_2"/>
</dbReference>
<dbReference type="InterPro" id="IPR038389">
    <property type="entry name" value="PSMG2_sf"/>
</dbReference>
<dbReference type="AlphaFoldDB" id="A0A3P3VWK7"/>
<dbReference type="RefSeq" id="WP_124970870.1">
    <property type="nucleotide sequence ID" value="NZ_RQVS01000005.1"/>
</dbReference>
<name>A0A3P3VWK7_9MICO</name>
<dbReference type="Proteomes" id="UP000274391">
    <property type="component" value="Unassembled WGS sequence"/>
</dbReference>
<evidence type="ECO:0000313" key="1">
    <source>
        <dbReference type="EMBL" id="RRJ87175.1"/>
    </source>
</evidence>
<comment type="caution">
    <text evidence="1">The sequence shown here is derived from an EMBL/GenBank/DDBJ whole genome shotgun (WGS) entry which is preliminary data.</text>
</comment>
<reference evidence="1 2" key="1">
    <citation type="submission" date="2018-11" db="EMBL/GenBank/DDBJ databases">
        <title>YIM 102482-1 draft genome.</title>
        <authorList>
            <person name="Li G."/>
            <person name="Jiang Y."/>
        </authorList>
    </citation>
    <scope>NUCLEOTIDE SEQUENCE [LARGE SCALE GENOMIC DNA]</scope>
    <source>
        <strain evidence="1 2">YIM 102482-1</strain>
    </source>
</reference>
<dbReference type="Gene3D" id="3.40.50.10900">
    <property type="entry name" value="PAC-like subunit"/>
    <property type="match status" value="1"/>
</dbReference>
<evidence type="ECO:0000313" key="2">
    <source>
        <dbReference type="Proteomes" id="UP000274391"/>
    </source>
</evidence>
<protein>
    <submittedName>
        <fullName evidence="1">PAC2 family protein</fullName>
    </submittedName>
</protein>
<dbReference type="Pfam" id="PF09754">
    <property type="entry name" value="PAC2"/>
    <property type="match status" value="1"/>
</dbReference>
<sequence>MTTQRRPLFASGRTLVIGLRGWSDAGGAASGAISQVVETAELERLVVRLDDEIYFDYAATRPQVTTNEHGERVIEFPQALIVGPTPGSSSQVYAMAGQEPSLRWRTFVSEVINVCRLEQIENIVLVGALLADAPHTREIRVGRTSEDPEVQHEFGLEAPSYEGPTGVMSVIAQEARAVGIRVMSLWASVPHYSTSIESPSPKAELALVDALAELLMLAIDRKQLVREAEEWQVRISGLIEQDDELSDYVRYLEETRDVVDSEAATGDAIAAEFEQFLAVSGESTSNDEDEDGEEPTR</sequence>
<accession>A0A3P3VWK7</accession>
<keyword evidence="2" id="KW-1185">Reference proteome</keyword>
<proteinExistence type="predicted"/>
<dbReference type="PIRSF" id="PIRSF028754">
    <property type="entry name" value="UCP028754"/>
    <property type="match status" value="1"/>
</dbReference>
<dbReference type="OrthoDB" id="150941at2"/>